<dbReference type="PANTHER" id="PTHR21732:SF0">
    <property type="entry name" value="MYB_SANT-LIKE DNA-BINDING DOMAIN-CONTAINING PROTEIN 4"/>
    <property type="match status" value="1"/>
</dbReference>
<dbReference type="InterPro" id="IPR026162">
    <property type="entry name" value="MSANTD4"/>
</dbReference>
<feature type="coiled-coil region" evidence="3">
    <location>
        <begin position="262"/>
        <end position="325"/>
    </location>
</feature>
<dbReference type="Pfam" id="PF13873">
    <property type="entry name" value="Myb_DNA-bind_5"/>
    <property type="match status" value="1"/>
</dbReference>
<dbReference type="Proteomes" id="UP001187415">
    <property type="component" value="Unassembled WGS sequence"/>
</dbReference>
<comment type="caution">
    <text evidence="6">The sequence shown here is derived from an EMBL/GenBank/DDBJ whole genome shotgun (WGS) entry which is preliminary data.</text>
</comment>
<evidence type="ECO:0000256" key="3">
    <source>
        <dbReference type="SAM" id="Coils"/>
    </source>
</evidence>
<accession>A0AA88SY30</accession>
<evidence type="ECO:0000313" key="7">
    <source>
        <dbReference type="Proteomes" id="UP001187415"/>
    </source>
</evidence>
<protein>
    <recommendedName>
        <fullName evidence="1">Myb/SANT-like DNA-binding domain-containing protein 4</fullName>
    </recommendedName>
</protein>
<feature type="region of interest" description="Disordered" evidence="4">
    <location>
        <begin position="332"/>
        <end position="364"/>
    </location>
</feature>
<evidence type="ECO:0000256" key="2">
    <source>
        <dbReference type="ARBA" id="ARBA00023054"/>
    </source>
</evidence>
<name>A0AA88SY30_CHASR</name>
<evidence type="ECO:0000313" key="6">
    <source>
        <dbReference type="EMBL" id="KAK2847122.1"/>
    </source>
</evidence>
<evidence type="ECO:0000256" key="1">
    <source>
        <dbReference type="ARBA" id="ARBA00021375"/>
    </source>
</evidence>
<evidence type="ECO:0000256" key="4">
    <source>
        <dbReference type="SAM" id="MobiDB-lite"/>
    </source>
</evidence>
<reference evidence="6" key="1">
    <citation type="submission" date="2023-07" db="EMBL/GenBank/DDBJ databases">
        <title>Chromosome-level Genome Assembly of Striped Snakehead (Channa striata).</title>
        <authorList>
            <person name="Liu H."/>
        </authorList>
    </citation>
    <scope>NUCLEOTIDE SEQUENCE</scope>
    <source>
        <strain evidence="6">Gz</strain>
        <tissue evidence="6">Muscle</tissue>
    </source>
</reference>
<dbReference type="InterPro" id="IPR028002">
    <property type="entry name" value="Myb_DNA-bind_5"/>
</dbReference>
<organism evidence="6 7">
    <name type="scientific">Channa striata</name>
    <name type="common">Snakehead murrel</name>
    <name type="synonym">Ophicephalus striatus</name>
    <dbReference type="NCBI Taxonomy" id="64152"/>
    <lineage>
        <taxon>Eukaryota</taxon>
        <taxon>Metazoa</taxon>
        <taxon>Chordata</taxon>
        <taxon>Craniata</taxon>
        <taxon>Vertebrata</taxon>
        <taxon>Euteleostomi</taxon>
        <taxon>Actinopterygii</taxon>
        <taxon>Neopterygii</taxon>
        <taxon>Teleostei</taxon>
        <taxon>Neoteleostei</taxon>
        <taxon>Acanthomorphata</taxon>
        <taxon>Anabantaria</taxon>
        <taxon>Anabantiformes</taxon>
        <taxon>Channoidei</taxon>
        <taxon>Channidae</taxon>
        <taxon>Channa</taxon>
    </lineage>
</organism>
<dbReference type="EMBL" id="JAUPFM010000007">
    <property type="protein sequence ID" value="KAK2847122.1"/>
    <property type="molecule type" value="Genomic_DNA"/>
</dbReference>
<keyword evidence="7" id="KW-1185">Reference proteome</keyword>
<sequence>MLDFLQVKHLKRKRKSNYSVRETQTLIREIHKRRDVLFSRQQNTAFKELKRQAWEEVAQGVNSVGEGELRTAAEVKRRYLDWRAMMKRKQLQAELSLSSSSSSSLALKTEYDQSSPEHEAASLGSGCDQLLDLSGLSKDYHCDWLELAAVCELSGQDTRALPGVKMEEDVSEYRLDADGDVGDGEGELDEDDIPSLLSDIESRGEGHIGDVYSHSNLGVIGSSKAPTSTSGRDLPLSSGLMGMPAHALCGLSSHENMGAGFLATVEKQRLELEKQRLAVETERLAVEKERLMVEKERLRQMEVERDRLQLERERLQVERERLRFLLLSQSEPVDLPSQQGPPSSSTSCLSSHEGQRERGKEGKGWMSVVDLETERLKLEKERLQLEKERLQFFKFEAGRLQIERERLHVEKERMQLHKGHQSH</sequence>
<dbReference type="AlphaFoldDB" id="A0AA88SY30"/>
<evidence type="ECO:0000259" key="5">
    <source>
        <dbReference type="Pfam" id="PF13873"/>
    </source>
</evidence>
<keyword evidence="2 3" id="KW-0175">Coiled coil</keyword>
<feature type="compositionally biased region" description="Basic and acidic residues" evidence="4">
    <location>
        <begin position="353"/>
        <end position="363"/>
    </location>
</feature>
<feature type="domain" description="Myb/SANT-like DNA-binding" evidence="5">
    <location>
        <begin position="14"/>
        <end position="91"/>
    </location>
</feature>
<feature type="compositionally biased region" description="Low complexity" evidence="4">
    <location>
        <begin position="332"/>
        <end position="351"/>
    </location>
</feature>
<proteinExistence type="predicted"/>
<dbReference type="PANTHER" id="PTHR21732">
    <property type="entry name" value="MYB/SANT-LIKE DNA-BINDING DOMAIN-CONTAINING PROTEIN 4"/>
    <property type="match status" value="1"/>
</dbReference>
<gene>
    <name evidence="6" type="ORF">Q5P01_010121</name>
</gene>